<dbReference type="EMBL" id="GBEZ01022842">
    <property type="protein sequence ID" value="JAC64015.1"/>
    <property type="molecule type" value="Transcribed_RNA"/>
</dbReference>
<dbReference type="AlphaFoldDB" id="A0A061QZZ5"/>
<proteinExistence type="predicted"/>
<sequence length="65" mass="7191">AILSKFCASGTFILSGKSLSRRLKSKNGAVVWVYRPLQKSISTQEDAVFLRVPLHLAESCREAIL</sequence>
<name>A0A061QZZ5_9CHLO</name>
<gene>
    <name evidence="1" type="ORF">TSPGSL018_19242</name>
</gene>
<organism evidence="1">
    <name type="scientific">Tetraselmis sp. GSL018</name>
    <dbReference type="NCBI Taxonomy" id="582737"/>
    <lineage>
        <taxon>Eukaryota</taxon>
        <taxon>Viridiplantae</taxon>
        <taxon>Chlorophyta</taxon>
        <taxon>core chlorophytes</taxon>
        <taxon>Chlorodendrophyceae</taxon>
        <taxon>Chlorodendrales</taxon>
        <taxon>Chlorodendraceae</taxon>
        <taxon>Tetraselmis</taxon>
    </lineage>
</organism>
<protein>
    <submittedName>
        <fullName evidence="1">Uncharacterized protein</fullName>
    </submittedName>
</protein>
<feature type="non-terminal residue" evidence="1">
    <location>
        <position position="1"/>
    </location>
</feature>
<accession>A0A061QZZ5</accession>
<feature type="non-terminal residue" evidence="1">
    <location>
        <position position="65"/>
    </location>
</feature>
<evidence type="ECO:0000313" key="1">
    <source>
        <dbReference type="EMBL" id="JAC64015.1"/>
    </source>
</evidence>
<reference evidence="1" key="1">
    <citation type="submission" date="2014-05" db="EMBL/GenBank/DDBJ databases">
        <title>The transcriptome of the halophilic microalga Tetraselmis sp. GSL018 isolated from the Great Salt Lake, Utah.</title>
        <authorList>
            <person name="Jinkerson R.E."/>
            <person name="D'Adamo S."/>
            <person name="Posewitz M.C."/>
        </authorList>
    </citation>
    <scope>NUCLEOTIDE SEQUENCE</scope>
    <source>
        <strain evidence="1">GSL018</strain>
    </source>
</reference>